<dbReference type="InterPro" id="IPR035985">
    <property type="entry name" value="Ubiquitin-activating_enz"/>
</dbReference>
<protein>
    <submittedName>
        <fullName evidence="3">Uncharacterized protein</fullName>
    </submittedName>
</protein>
<dbReference type="Proteomes" id="UP000251205">
    <property type="component" value="Unassembled WGS sequence"/>
</dbReference>
<dbReference type="Pfam" id="PF00899">
    <property type="entry name" value="ThiF"/>
    <property type="match status" value="1"/>
</dbReference>
<evidence type="ECO:0000313" key="3">
    <source>
        <dbReference type="EMBL" id="RAX42509.1"/>
    </source>
</evidence>
<sequence>MSYPTPEIDGWFESLEGAFQGKLPDDHTLIRVFGGQGWRVRTMGVELLVVADRDFPYSKPQAFIGQYDPQDPRPHIEPAPLLGEIARICLDTPTAPADPLGAVKAAFHDARKLLQANENGDEDGDFENDFGSYWAHYLPQNARSARLSLAGVREGLGAYFYYSKDDAYYCFPNKVSLRRFSKHLWNVFIREPHQFPVIELRRIPRPDRYPKDAEGFLAFLRRYSSGGMATVGALLRPCPRRLPVVFSAEARDGRQFKVAVELSLRVDKRGRPPHKAPVQSKLADEDVIRLYDVGRLDTKDIESSRSRLPDPEVARLPKTVVIVGCGALGSGVASLLAKSGVSRLVLIDNEILGWENIRRHELGAESVGIAKVDALKARLERLIPSLEEVVAYRTTLRKAIAEKPGLMDDVDLIVSTTGDWGCDVFLDNKVKELGKSLPVVYAWTEAYGLASHAVLISGKDKSFVEGFDVNGSFMGKASHTDLPPPAECGNSTSPFGAVEVAQSQALAARLALEALSGFNKSTVWRTWTAEESTVGAAEGCWTEYWLREHGTPPRHGGITESDWSF</sequence>
<feature type="domain" description="THIF-type NAD/FAD binding fold" evidence="1">
    <location>
        <begin position="319"/>
        <end position="444"/>
    </location>
</feature>
<feature type="domain" description="Prokaryotic E2 family B" evidence="2">
    <location>
        <begin position="40"/>
        <end position="139"/>
    </location>
</feature>
<gene>
    <name evidence="3" type="ORF">DQ393_06750</name>
</gene>
<dbReference type="GO" id="GO:0008641">
    <property type="term" value="F:ubiquitin-like modifier activating enzyme activity"/>
    <property type="evidence" value="ECO:0007669"/>
    <property type="project" value="InterPro"/>
</dbReference>
<dbReference type="InterPro" id="IPR032701">
    <property type="entry name" value="Prok-E2_B_dom"/>
</dbReference>
<dbReference type="OrthoDB" id="891532at2"/>
<dbReference type="Gene3D" id="3.40.50.720">
    <property type="entry name" value="NAD(P)-binding Rossmann-like Domain"/>
    <property type="match status" value="1"/>
</dbReference>
<reference evidence="3 4" key="1">
    <citation type="submission" date="2018-06" db="EMBL/GenBank/DDBJ databases">
        <title>Whole Genome Sequence of an efficient microsymbiont, Rhizobium tropici.</title>
        <authorList>
            <person name="Srinivasan R."/>
            <person name="Singh H.V."/>
            <person name="Srivastava R."/>
            <person name="Kumari B."/>
            <person name="Radhakrishna A."/>
        </authorList>
    </citation>
    <scope>NUCLEOTIDE SEQUENCE [LARGE SCALE GENOMIC DNA]</scope>
    <source>
        <strain evidence="3 4">IGFRI Rhizo-19</strain>
    </source>
</reference>
<evidence type="ECO:0000259" key="2">
    <source>
        <dbReference type="Pfam" id="PF14461"/>
    </source>
</evidence>
<evidence type="ECO:0000259" key="1">
    <source>
        <dbReference type="Pfam" id="PF00899"/>
    </source>
</evidence>
<dbReference type="InterPro" id="IPR000594">
    <property type="entry name" value="ThiF_NAD_FAD-bd"/>
</dbReference>
<dbReference type="EMBL" id="QMKK01000022">
    <property type="protein sequence ID" value="RAX42509.1"/>
    <property type="molecule type" value="Genomic_DNA"/>
</dbReference>
<dbReference type="AlphaFoldDB" id="A0A329YE67"/>
<dbReference type="GO" id="GO:0061504">
    <property type="term" value="P:cyclic threonylcarbamoyladenosine biosynthetic process"/>
    <property type="evidence" value="ECO:0007669"/>
    <property type="project" value="TreeGrafter"/>
</dbReference>
<comment type="caution">
    <text evidence="3">The sequence shown here is derived from an EMBL/GenBank/DDBJ whole genome shotgun (WGS) entry which is preliminary data.</text>
</comment>
<dbReference type="SUPFAM" id="SSF69572">
    <property type="entry name" value="Activating enzymes of the ubiquitin-like proteins"/>
    <property type="match status" value="1"/>
</dbReference>
<accession>A0A329YE67</accession>
<dbReference type="PANTHER" id="PTHR43267">
    <property type="entry name" value="TRNA THREONYLCARBAMOYLADENOSINE DEHYDRATASE"/>
    <property type="match status" value="1"/>
</dbReference>
<dbReference type="PANTHER" id="PTHR43267:SF1">
    <property type="entry name" value="TRNA THREONYLCARBAMOYLADENOSINE DEHYDRATASE"/>
    <property type="match status" value="1"/>
</dbReference>
<name>A0A329YE67_RHITR</name>
<dbReference type="GO" id="GO:0061503">
    <property type="term" value="F:tRNA threonylcarbamoyladenosine dehydratase"/>
    <property type="evidence" value="ECO:0007669"/>
    <property type="project" value="TreeGrafter"/>
</dbReference>
<organism evidence="3 4">
    <name type="scientific">Rhizobium tropici</name>
    <dbReference type="NCBI Taxonomy" id="398"/>
    <lineage>
        <taxon>Bacteria</taxon>
        <taxon>Pseudomonadati</taxon>
        <taxon>Pseudomonadota</taxon>
        <taxon>Alphaproteobacteria</taxon>
        <taxon>Hyphomicrobiales</taxon>
        <taxon>Rhizobiaceae</taxon>
        <taxon>Rhizobium/Agrobacterium group</taxon>
        <taxon>Rhizobium</taxon>
    </lineage>
</organism>
<dbReference type="InterPro" id="IPR045886">
    <property type="entry name" value="ThiF/MoeB/HesA"/>
</dbReference>
<dbReference type="Pfam" id="PF14461">
    <property type="entry name" value="Prok-E2_B"/>
    <property type="match status" value="1"/>
</dbReference>
<proteinExistence type="predicted"/>
<dbReference type="RefSeq" id="WP_112340994.1">
    <property type="nucleotide sequence ID" value="NZ_QMKK01000022.1"/>
</dbReference>
<evidence type="ECO:0000313" key="4">
    <source>
        <dbReference type="Proteomes" id="UP000251205"/>
    </source>
</evidence>